<feature type="binding site" evidence="6">
    <location>
        <position position="140"/>
    </location>
    <ligand>
        <name>orotate</name>
        <dbReference type="ChEBI" id="CHEBI:30839"/>
    </ligand>
</feature>
<feature type="binding site" description="in other chain" evidence="6">
    <location>
        <begin position="136"/>
        <end position="144"/>
    </location>
    <ligand>
        <name>5-phospho-alpha-D-ribose 1-diphosphate</name>
        <dbReference type="ChEBI" id="CHEBI:58017"/>
        <note>ligand shared between dimeric partners</note>
    </ligand>
</feature>
<evidence type="ECO:0000256" key="4">
    <source>
        <dbReference type="ARBA" id="ARBA00022679"/>
    </source>
</evidence>
<dbReference type="Gene3D" id="3.40.50.2020">
    <property type="match status" value="1"/>
</dbReference>
<dbReference type="EC" id="2.4.2.10" evidence="2 6"/>
<dbReference type="UniPathway" id="UPA00070">
    <property type="reaction ID" value="UER00119"/>
</dbReference>
<dbReference type="InterPro" id="IPR029057">
    <property type="entry name" value="PRTase-like"/>
</dbReference>
<dbReference type="InterPro" id="IPR004467">
    <property type="entry name" value="Or_phspho_trans_dom"/>
</dbReference>
<dbReference type="GO" id="GO:0019856">
    <property type="term" value="P:pyrimidine nucleobase biosynthetic process"/>
    <property type="evidence" value="ECO:0007669"/>
    <property type="project" value="TreeGrafter"/>
</dbReference>
<feature type="binding site" evidence="6">
    <location>
        <position position="168"/>
    </location>
    <ligand>
        <name>orotate</name>
        <dbReference type="ChEBI" id="CHEBI:30839"/>
    </ligand>
</feature>
<dbReference type="Pfam" id="PF00156">
    <property type="entry name" value="Pribosyltran"/>
    <property type="match status" value="1"/>
</dbReference>
<reference evidence="9" key="1">
    <citation type="journal article" date="2021" name="Int. J. Syst. Evol. Microbiol.">
        <title>Actinocatenispora comari sp. nov., an endophytic actinomycete isolated from aerial parts of Comarum salesowianum.</title>
        <authorList>
            <person name="Oyunbileg N."/>
            <person name="Iizaka Y."/>
            <person name="Hamada M."/>
            <person name="Davaapurev B.O."/>
            <person name="Fukumoto A."/>
            <person name="Tsetseg B."/>
            <person name="Kato F."/>
            <person name="Tamura T."/>
            <person name="Batkhuu J."/>
            <person name="Anzai Y."/>
        </authorList>
    </citation>
    <scope>NUCLEOTIDE SEQUENCE [LARGE SCALE GENOMIC DNA]</scope>
    <source>
        <strain evidence="9">NUM-2625</strain>
    </source>
</reference>
<dbReference type="PANTHER" id="PTHR19278:SF9">
    <property type="entry name" value="URIDINE 5'-MONOPHOSPHATE SYNTHASE"/>
    <property type="match status" value="1"/>
</dbReference>
<keyword evidence="3 6" id="KW-0328">Glycosyltransferase</keyword>
<evidence type="ECO:0000313" key="9">
    <source>
        <dbReference type="Proteomes" id="UP000614996"/>
    </source>
</evidence>
<dbReference type="GO" id="GO:0004588">
    <property type="term" value="F:orotate phosphoribosyltransferase activity"/>
    <property type="evidence" value="ECO:0007669"/>
    <property type="project" value="UniProtKB-UniRule"/>
</dbReference>
<dbReference type="GO" id="GO:0000287">
    <property type="term" value="F:magnesium ion binding"/>
    <property type="evidence" value="ECO:0007669"/>
    <property type="project" value="UniProtKB-UniRule"/>
</dbReference>
<feature type="binding site" description="in other chain" evidence="6">
    <location>
        <position position="45"/>
    </location>
    <ligand>
        <name>5-phospho-alpha-D-ribose 1-diphosphate</name>
        <dbReference type="ChEBI" id="CHEBI:58017"/>
        <note>ligand shared between dimeric partners</note>
    </ligand>
</feature>
<evidence type="ECO:0000256" key="3">
    <source>
        <dbReference type="ARBA" id="ARBA00022676"/>
    </source>
</evidence>
<feature type="binding site" description="in other chain" evidence="6">
    <location>
        <position position="111"/>
    </location>
    <ligand>
        <name>5-phospho-alpha-D-ribose 1-diphosphate</name>
        <dbReference type="ChEBI" id="CHEBI:58017"/>
        <note>ligand shared between dimeric partners</note>
    </ligand>
</feature>
<feature type="binding site" evidence="6">
    <location>
        <position position="110"/>
    </location>
    <ligand>
        <name>5-phospho-alpha-D-ribose 1-diphosphate</name>
        <dbReference type="ChEBI" id="CHEBI:58017"/>
        <note>ligand shared between dimeric partners</note>
    </ligand>
</feature>
<dbReference type="EMBL" id="BOPO01000037">
    <property type="protein sequence ID" value="GIL27033.1"/>
    <property type="molecule type" value="Genomic_DNA"/>
</dbReference>
<name>A0A8J4AE63_9ACTN</name>
<evidence type="ECO:0000313" key="8">
    <source>
        <dbReference type="EMBL" id="GIL27033.1"/>
    </source>
</evidence>
<evidence type="ECO:0000256" key="5">
    <source>
        <dbReference type="ARBA" id="ARBA00022975"/>
    </source>
</evidence>
<comment type="pathway">
    <text evidence="1 6">Pyrimidine metabolism; UMP biosynthesis via de novo pathway; UMP from orotate: step 1/2.</text>
</comment>
<protein>
    <recommendedName>
        <fullName evidence="2 6">Orotate phosphoribosyltransferase</fullName>
        <shortName evidence="6">OPRT</shortName>
        <shortName evidence="6">OPRTase</shortName>
        <ecNumber evidence="2 6">2.4.2.10</ecNumber>
    </recommendedName>
</protein>
<evidence type="ECO:0000256" key="2">
    <source>
        <dbReference type="ARBA" id="ARBA00011971"/>
    </source>
</evidence>
<dbReference type="PANTHER" id="PTHR19278">
    <property type="entry name" value="OROTATE PHOSPHORIBOSYLTRANSFERASE"/>
    <property type="match status" value="1"/>
</dbReference>
<dbReference type="InterPro" id="IPR000836">
    <property type="entry name" value="PRTase_dom"/>
</dbReference>
<evidence type="ECO:0000259" key="7">
    <source>
        <dbReference type="Pfam" id="PF00156"/>
    </source>
</evidence>
<dbReference type="AlphaFoldDB" id="A0A8J4AE63"/>
<evidence type="ECO:0000256" key="1">
    <source>
        <dbReference type="ARBA" id="ARBA00004889"/>
    </source>
</evidence>
<evidence type="ECO:0000256" key="6">
    <source>
        <dbReference type="HAMAP-Rule" id="MF_01208"/>
    </source>
</evidence>
<feature type="binding site" evidence="6">
    <location>
        <position position="114"/>
    </location>
    <ligand>
        <name>5-phospho-alpha-D-ribose 1-diphosphate</name>
        <dbReference type="ChEBI" id="CHEBI:58017"/>
        <note>ligand shared between dimeric partners</note>
    </ligand>
</feature>
<comment type="function">
    <text evidence="6">Catalyzes the transfer of a ribosyl phosphate group from 5-phosphoribose 1-diphosphate to orotate, leading to the formation of orotidine monophosphate (OMP).</text>
</comment>
<gene>
    <name evidence="8" type="primary">pyrE_1</name>
    <name evidence="6" type="synonym">pyrE</name>
    <name evidence="8" type="ORF">NUM_22870</name>
</gene>
<dbReference type="InterPro" id="IPR023031">
    <property type="entry name" value="OPRT"/>
</dbReference>
<comment type="subunit">
    <text evidence="6">Homodimer.</text>
</comment>
<keyword evidence="4 6" id="KW-0808">Transferase</keyword>
<comment type="cofactor">
    <cofactor evidence="6">
        <name>Mg(2+)</name>
        <dbReference type="ChEBI" id="CHEBI:18420"/>
    </cofactor>
</comment>
<accession>A0A8J4AE63</accession>
<dbReference type="GO" id="GO:0044205">
    <property type="term" value="P:'de novo' UMP biosynthetic process"/>
    <property type="evidence" value="ECO:0007669"/>
    <property type="project" value="UniProtKB-UniRule"/>
</dbReference>
<comment type="similarity">
    <text evidence="6">Belongs to the purine/pyrimidine phosphoribosyltransferase family. PyrE subfamily.</text>
</comment>
<comment type="caution">
    <text evidence="6">Lacks conserved residue(s) required for the propagation of feature annotation.</text>
</comment>
<sequence length="215" mass="22150">MLPGGLRRHDRVAVRTRPYPPAVTNNDLAARVYRTAHLTGTFLLRSGATSDEYFDKYLFESDPALLAEIGAEVAALLPAGVDGLAGLELGGVPVAVAASQASGLPALFVRKQAKPYGTARLAEGGEVAGRRLVVIEDVVTSGGQILASTAELRALGAEVDTVVCVIDRESGGAGNLAAAGLDLRPVFTMSQLVAAAPDPAARAARRRCPRPAAAA</sequence>
<keyword evidence="6" id="KW-0460">Magnesium</keyword>
<dbReference type="HAMAP" id="MF_01208">
    <property type="entry name" value="PyrE"/>
    <property type="match status" value="1"/>
</dbReference>
<proteinExistence type="inferred from homology"/>
<dbReference type="Proteomes" id="UP000614996">
    <property type="component" value="Unassembled WGS sequence"/>
</dbReference>
<keyword evidence="5 6" id="KW-0665">Pyrimidine biosynthesis</keyword>
<comment type="catalytic activity">
    <reaction evidence="6">
        <text>orotidine 5'-phosphate + diphosphate = orotate + 5-phospho-alpha-D-ribose 1-diphosphate</text>
        <dbReference type="Rhea" id="RHEA:10380"/>
        <dbReference type="ChEBI" id="CHEBI:30839"/>
        <dbReference type="ChEBI" id="CHEBI:33019"/>
        <dbReference type="ChEBI" id="CHEBI:57538"/>
        <dbReference type="ChEBI" id="CHEBI:58017"/>
        <dbReference type="EC" id="2.4.2.10"/>
    </reaction>
</comment>
<dbReference type="SUPFAM" id="SSF53271">
    <property type="entry name" value="PRTase-like"/>
    <property type="match status" value="1"/>
</dbReference>
<organism evidence="8 9">
    <name type="scientific">Actinocatenispora comari</name>
    <dbReference type="NCBI Taxonomy" id="2807577"/>
    <lineage>
        <taxon>Bacteria</taxon>
        <taxon>Bacillati</taxon>
        <taxon>Actinomycetota</taxon>
        <taxon>Actinomycetes</taxon>
        <taxon>Micromonosporales</taxon>
        <taxon>Micromonosporaceae</taxon>
        <taxon>Actinocatenispora</taxon>
    </lineage>
</organism>
<comment type="caution">
    <text evidence="8">The sequence shown here is derived from an EMBL/GenBank/DDBJ whole genome shotgun (WGS) entry which is preliminary data.</text>
</comment>
<dbReference type="CDD" id="cd06223">
    <property type="entry name" value="PRTases_typeI"/>
    <property type="match status" value="1"/>
</dbReference>
<dbReference type="NCBIfam" id="TIGR00336">
    <property type="entry name" value="pyrE"/>
    <property type="match status" value="1"/>
</dbReference>
<feature type="domain" description="Phosphoribosyltransferase" evidence="7">
    <location>
        <begin position="82"/>
        <end position="171"/>
    </location>
</feature>
<keyword evidence="9" id="KW-1185">Reference proteome</keyword>